<proteinExistence type="predicted"/>
<sequence length="404" mass="45495">MKIITAEWLFDGEKFLKNKAVLFEEKILAVDTPDTLKKRYSNAEFIDMGQNSTIMPGFINPHVHLEFGANKTHLSYGNFMTWLNSVIQKRDELIESCKAGCYKREIDEMLASGITTFGAVSSYGKELRACLAAPQRVIFFNEAIGSQPAAVDALYADFLQRLNQSREAANDKFIPAIAIHSPYSVHPILIKKILQNIENEPLSAHFMESPVEKEWLEKADGPFKEFFENFLNQTKPLTTAKEFLKHLDGYKALLTHAVWADKDELNLIADAGHTIIHCPRSNRLLGCGRLRLEKLNSTKISWLLGTDGLSSNTSLNLWDEMRSALMMHYEMDLESLALDLLKVVTSKAANALNLPIGEIKEGNWADIIIVTLPDIPESSEQLPLQLILHTTNVKQLYISGEKYA</sequence>
<dbReference type="Proteomes" id="UP000199227">
    <property type="component" value="Unassembled WGS sequence"/>
</dbReference>
<dbReference type="STRING" id="223786.SAMN05216234_10411"/>
<evidence type="ECO:0000256" key="1">
    <source>
        <dbReference type="ARBA" id="ARBA00022801"/>
    </source>
</evidence>
<dbReference type="InterPro" id="IPR006680">
    <property type="entry name" value="Amidohydro-rel"/>
</dbReference>
<dbReference type="NCBIfam" id="NF006269">
    <property type="entry name" value="PRK08418.1"/>
    <property type="match status" value="1"/>
</dbReference>
<dbReference type="Gene3D" id="3.20.20.140">
    <property type="entry name" value="Metal-dependent hydrolases"/>
    <property type="match status" value="1"/>
</dbReference>
<dbReference type="InterPro" id="IPR011059">
    <property type="entry name" value="Metal-dep_hydrolase_composite"/>
</dbReference>
<dbReference type="Gene3D" id="2.30.40.10">
    <property type="entry name" value="Urease, subunit C, domain 1"/>
    <property type="match status" value="1"/>
</dbReference>
<name>A0A1I5LU86_9BACT</name>
<dbReference type="PANTHER" id="PTHR43794">
    <property type="entry name" value="AMINOHYDROLASE SSNA-RELATED"/>
    <property type="match status" value="1"/>
</dbReference>
<evidence type="ECO:0000313" key="3">
    <source>
        <dbReference type="EMBL" id="SFP00815.1"/>
    </source>
</evidence>
<evidence type="ECO:0000259" key="2">
    <source>
        <dbReference type="Pfam" id="PF01979"/>
    </source>
</evidence>
<dbReference type="InterPro" id="IPR032466">
    <property type="entry name" value="Metal_Hydrolase"/>
</dbReference>
<dbReference type="OrthoDB" id="9807210at2"/>
<dbReference type="SUPFAM" id="SSF51556">
    <property type="entry name" value="Metallo-dependent hydrolases"/>
    <property type="match status" value="1"/>
</dbReference>
<organism evidence="3 4">
    <name type="scientific">Hydrogenimonas thermophila</name>
    <dbReference type="NCBI Taxonomy" id="223786"/>
    <lineage>
        <taxon>Bacteria</taxon>
        <taxon>Pseudomonadati</taxon>
        <taxon>Campylobacterota</taxon>
        <taxon>Epsilonproteobacteria</taxon>
        <taxon>Campylobacterales</taxon>
        <taxon>Hydrogenimonadaceae</taxon>
        <taxon>Hydrogenimonas</taxon>
    </lineage>
</organism>
<protein>
    <submittedName>
        <fullName evidence="3">Cytosine/adenosine deaminase</fullName>
    </submittedName>
</protein>
<keyword evidence="4" id="KW-1185">Reference proteome</keyword>
<dbReference type="AlphaFoldDB" id="A0A1I5LU86"/>
<feature type="domain" description="Amidohydrolase-related" evidence="2">
    <location>
        <begin position="53"/>
        <end position="401"/>
    </location>
</feature>
<accession>A0A1I5LU86</accession>
<dbReference type="InterPro" id="IPR050287">
    <property type="entry name" value="MTA/SAH_deaminase"/>
</dbReference>
<dbReference type="PANTHER" id="PTHR43794:SF11">
    <property type="entry name" value="AMIDOHYDROLASE-RELATED DOMAIN-CONTAINING PROTEIN"/>
    <property type="match status" value="1"/>
</dbReference>
<dbReference type="GO" id="GO:0016810">
    <property type="term" value="F:hydrolase activity, acting on carbon-nitrogen (but not peptide) bonds"/>
    <property type="evidence" value="ECO:0007669"/>
    <property type="project" value="InterPro"/>
</dbReference>
<dbReference type="SUPFAM" id="SSF51338">
    <property type="entry name" value="Composite domain of metallo-dependent hydrolases"/>
    <property type="match status" value="1"/>
</dbReference>
<dbReference type="Pfam" id="PF01979">
    <property type="entry name" value="Amidohydro_1"/>
    <property type="match status" value="1"/>
</dbReference>
<keyword evidence="1" id="KW-0378">Hydrolase</keyword>
<dbReference type="EMBL" id="FOXB01000004">
    <property type="protein sequence ID" value="SFP00815.1"/>
    <property type="molecule type" value="Genomic_DNA"/>
</dbReference>
<dbReference type="RefSeq" id="WP_092910677.1">
    <property type="nucleotide sequence ID" value="NZ_FOXB01000004.1"/>
</dbReference>
<reference evidence="3 4" key="1">
    <citation type="submission" date="2016-10" db="EMBL/GenBank/DDBJ databases">
        <authorList>
            <person name="de Groot N.N."/>
        </authorList>
    </citation>
    <scope>NUCLEOTIDE SEQUENCE [LARGE SCALE GENOMIC DNA]</scope>
    <source>
        <strain evidence="3 4">EP1-55-1</strain>
    </source>
</reference>
<gene>
    <name evidence="3" type="ORF">SAMN05216234_10411</name>
</gene>
<evidence type="ECO:0000313" key="4">
    <source>
        <dbReference type="Proteomes" id="UP000199227"/>
    </source>
</evidence>